<evidence type="ECO:0000313" key="2">
    <source>
        <dbReference type="EMBL" id="CAD8389555.1"/>
    </source>
</evidence>
<name>A0A7S0BBU4_9DINO</name>
<evidence type="ECO:0000259" key="1">
    <source>
        <dbReference type="PROSITE" id="PS50404"/>
    </source>
</evidence>
<dbReference type="InterPro" id="IPR004045">
    <property type="entry name" value="Glutathione_S-Trfase_N"/>
</dbReference>
<dbReference type="InterPro" id="IPR004046">
    <property type="entry name" value="GST_C"/>
</dbReference>
<dbReference type="Gene3D" id="3.40.30.10">
    <property type="entry name" value="Glutaredoxin"/>
    <property type="match status" value="1"/>
</dbReference>
<dbReference type="InterPro" id="IPR050213">
    <property type="entry name" value="GST_superfamily"/>
</dbReference>
<dbReference type="InterPro" id="IPR036249">
    <property type="entry name" value="Thioredoxin-like_sf"/>
</dbReference>
<feature type="domain" description="GST N-terminal" evidence="1">
    <location>
        <begin position="10"/>
        <end position="88"/>
    </location>
</feature>
<dbReference type="EMBL" id="HBEG01054280">
    <property type="protein sequence ID" value="CAD8389555.1"/>
    <property type="molecule type" value="Transcribed_RNA"/>
</dbReference>
<accession>A0A7S0BBU4</accession>
<dbReference type="GO" id="GO:0004364">
    <property type="term" value="F:glutathione transferase activity"/>
    <property type="evidence" value="ECO:0007669"/>
    <property type="project" value="TreeGrafter"/>
</dbReference>
<reference evidence="2" key="1">
    <citation type="submission" date="2021-01" db="EMBL/GenBank/DDBJ databases">
        <authorList>
            <person name="Corre E."/>
            <person name="Pelletier E."/>
            <person name="Niang G."/>
            <person name="Scheremetjew M."/>
            <person name="Finn R."/>
            <person name="Kale V."/>
            <person name="Holt S."/>
            <person name="Cochrane G."/>
            <person name="Meng A."/>
            <person name="Brown T."/>
            <person name="Cohen L."/>
        </authorList>
    </citation>
    <scope>NUCLEOTIDE SEQUENCE</scope>
    <source>
        <strain evidence="2">Pbaha01</strain>
    </source>
</reference>
<proteinExistence type="predicted"/>
<dbReference type="GO" id="GO:0006749">
    <property type="term" value="P:glutathione metabolic process"/>
    <property type="evidence" value="ECO:0007669"/>
    <property type="project" value="TreeGrafter"/>
</dbReference>
<organism evidence="2">
    <name type="scientific">Pyrodinium bahamense</name>
    <dbReference type="NCBI Taxonomy" id="73915"/>
    <lineage>
        <taxon>Eukaryota</taxon>
        <taxon>Sar</taxon>
        <taxon>Alveolata</taxon>
        <taxon>Dinophyceae</taxon>
        <taxon>Gonyaulacales</taxon>
        <taxon>Pyrocystaceae</taxon>
        <taxon>Pyrodinium</taxon>
    </lineage>
</organism>
<dbReference type="PROSITE" id="PS50404">
    <property type="entry name" value="GST_NTER"/>
    <property type="match status" value="1"/>
</dbReference>
<dbReference type="SUPFAM" id="SSF47616">
    <property type="entry name" value="GST C-terminal domain-like"/>
    <property type="match status" value="1"/>
</dbReference>
<dbReference type="PANTHER" id="PTHR11571:SF252">
    <property type="entry name" value="GLUTATHIONE S-TRANSFERASE"/>
    <property type="match status" value="1"/>
</dbReference>
<sequence>MATAVGGQKPQLLYFNVPGRVAGLRIMLFTAYGKDGWVDRRVEFKDWPQIKATLPLQFVPLLTLPDGRTVHQADTMMRWAAKKAELYPADPDEALFVDEMISTVYEALSKAPRPSSLVTKEMLPELWAEFTAGPMKMYLDYIQGRIAGPFFRGRDLTAADLTLYMLVNYFVNGEISFVPMSYMDGWPGIRAHYAAVKEHSLVVAYDAAYAASDAINEVKEFEKVDTSAIGKS</sequence>
<dbReference type="PANTHER" id="PTHR11571">
    <property type="entry name" value="GLUTATHIONE S-TRANSFERASE"/>
    <property type="match status" value="1"/>
</dbReference>
<gene>
    <name evidence="2" type="ORF">PBAH0796_LOCUS33073</name>
</gene>
<dbReference type="Gene3D" id="1.20.1050.10">
    <property type="match status" value="1"/>
</dbReference>
<dbReference type="SUPFAM" id="SSF52833">
    <property type="entry name" value="Thioredoxin-like"/>
    <property type="match status" value="1"/>
</dbReference>
<protein>
    <recommendedName>
        <fullName evidence="1">GST N-terminal domain-containing protein</fullName>
    </recommendedName>
</protein>
<dbReference type="Pfam" id="PF14497">
    <property type="entry name" value="GST_C_3"/>
    <property type="match status" value="1"/>
</dbReference>
<dbReference type="AlphaFoldDB" id="A0A7S0BBU4"/>
<dbReference type="InterPro" id="IPR036282">
    <property type="entry name" value="Glutathione-S-Trfase_C_sf"/>
</dbReference>